<proteinExistence type="predicted"/>
<reference evidence="2 3" key="1">
    <citation type="journal article" date="2014" name="J. Virol.">
        <title>Two Novel Simian Arteriviruses in Captive and Wild Baboons (Papio spp.).</title>
        <authorList>
            <person name="Bailey A.L."/>
            <person name="Lauck M."/>
            <person name="Sibley S.D."/>
            <person name="Pecotte J."/>
            <person name="Rice K."/>
            <person name="Weny G."/>
            <person name="Tumukunde A."/>
            <person name="Hyeroba D."/>
            <person name="Greene J."/>
            <person name="Correll M."/>
            <person name="Gleicher M."/>
            <person name="Friedrich T.C."/>
            <person name="Jahrling P.B."/>
            <person name="Kuhn J.H."/>
            <person name="Goldberg T.L."/>
            <person name="Rogers J."/>
            <person name="O'Connor D.H."/>
        </authorList>
    </citation>
    <scope>NUCLEOTIDE SEQUENCE [LARGE SCALE GENOMIC DNA]</scope>
    <source>
        <strain evidence="2">MYBV_M01</strain>
    </source>
</reference>
<gene>
    <name evidence="2" type="primary">ORF5a</name>
</gene>
<name>A0A089G209_9NIDO</name>
<sequence length="51" mass="6002">MLQELGAFLDAFAINFIFVYLLVAVYITLTTHLRNRKQQLSRSESSLERHF</sequence>
<protein>
    <submittedName>
        <fullName evidence="2">ORF5a protein</fullName>
    </submittedName>
</protein>
<evidence type="ECO:0000313" key="2">
    <source>
        <dbReference type="EMBL" id="AIP91268.1"/>
    </source>
</evidence>
<keyword evidence="1" id="KW-0812">Transmembrane</keyword>
<keyword evidence="1" id="KW-0472">Membrane</keyword>
<keyword evidence="1" id="KW-1133">Transmembrane helix</keyword>
<dbReference type="Proteomes" id="UP000160603">
    <property type="component" value="Genome"/>
</dbReference>
<dbReference type="EMBL" id="KM110941">
    <property type="protein sequence ID" value="AIP91268.1"/>
    <property type="molecule type" value="Genomic_RNA"/>
</dbReference>
<accession>A0A089G209</accession>
<organism evidence="2 3">
    <name type="scientific">Mikumi yellow baboon virus 1</name>
    <dbReference type="NCBI Taxonomy" id="1546177"/>
    <lineage>
        <taxon>Viruses</taxon>
        <taxon>Riboviria</taxon>
        <taxon>Orthornavirae</taxon>
        <taxon>Pisuviricota</taxon>
        <taxon>Pisoniviricetes</taxon>
        <taxon>Nidovirales</taxon>
        <taxon>Arnidovirineae</taxon>
        <taxon>Arteriviridae</taxon>
        <taxon>Simarterivirinae</taxon>
        <taxon>Thetaarterivirus</taxon>
        <taxon>Mitartevirus</taxon>
        <taxon>Thetaarterivirus mikelba</taxon>
        <taxon>Thetaarterivirus mikelba 1</taxon>
    </lineage>
</organism>
<evidence type="ECO:0000313" key="3">
    <source>
        <dbReference type="Proteomes" id="UP000160603"/>
    </source>
</evidence>
<feature type="transmembrane region" description="Helical" evidence="1">
    <location>
        <begin position="12"/>
        <end position="33"/>
    </location>
</feature>
<evidence type="ECO:0000256" key="1">
    <source>
        <dbReference type="SAM" id="Phobius"/>
    </source>
</evidence>